<dbReference type="SUPFAM" id="SSF49303">
    <property type="entry name" value="beta-Galactosidase/glucuronidase domain"/>
    <property type="match status" value="3"/>
</dbReference>
<sequence>MKKILNGAWLFKQSTENQWMDAIVPGCNFLDLMANGVIDDPFLKLNEKDVEWVGNADFEYKRTFDVSIGELSANRVLLCANMLDTVCDIFINGKFVASSDNCFIKFEFDVKDFLVDGENELLIYFHSPVNWVKDKYKACMTPMNSNGQNGIVHIRKPQCHFGWDWGPVLPCSGISDDIYLEFVNEGRIEDFSVSQVCNITDATVDAKIDYTSYKDCECRIILTSPSGEVLISDGNSAHFEIENPELWWTYDLSEKLEQPLYTVTAELLCDGCVVDECSKKIGIRKIELNRELDGYGKNFQFKINDVPIFAKGANYIPPDSFITRFGEKELNYLLDAFQFSNMNLLRIWGGGYYGSDALYDECDRRGILVWQDFMFACQAYPFFNDDFLQNVKKEVAYNVKRISSHPSLALWCGNNEIEDMHMAWINMPKYILWTEKFFWQILEPEIRKYDTQTPYTQGSPIGKAHNEGVYADNIGDTHLWGVWHGLKPMKYYRKRMTRFCSEFGFESLPDMNSIRIFADKSDYDLNSPVFLSHQKCMNGNDKMVYYIAGRFDLPVHFRDYVYLSQVTQLECIRDATEHWRRNKGRCNGSMYWQFNDCWGVCSWSSIDYYGNYKALQYGAKHFNAPLTVSFEDTDEYIKVFVLNDKLTPQEVELEYSLFDFEKGILETKSYNVTVETRASFDVPVSWLNDYDKKTTGIVASIKQNGKIVAKKTCLFDNEKHLNLPKAKLNTKIYVKNDGVELHIKTDKFARLVKAECSATHLPFSDNFFDLLPNEEKVITMKLDDSVTAKEVAENTVVYSLTDIEFNRSKINSFVKRAKLYFSPVNIGNAIHHGKVPKDEKL</sequence>
<evidence type="ECO:0000259" key="16">
    <source>
        <dbReference type="Pfam" id="PF22666"/>
    </source>
</evidence>
<evidence type="ECO:0000259" key="15">
    <source>
        <dbReference type="Pfam" id="PF17786"/>
    </source>
</evidence>
<gene>
    <name evidence="17" type="ORF">SAMN02745114_01342</name>
</gene>
<comment type="subunit">
    <text evidence="4">Homodimer.</text>
</comment>
<evidence type="ECO:0000313" key="18">
    <source>
        <dbReference type="Proteomes" id="UP000190657"/>
    </source>
</evidence>
<reference evidence="17 18" key="1">
    <citation type="submission" date="2017-02" db="EMBL/GenBank/DDBJ databases">
        <authorList>
            <person name="Peterson S.W."/>
        </authorList>
    </citation>
    <scope>NUCLEOTIDE SEQUENCE [LARGE SCALE GENOMIC DNA]</scope>
    <source>
        <strain evidence="17 18">ATCC 51222</strain>
    </source>
</reference>
<keyword evidence="7" id="KW-0378">Hydrolase</keyword>
<protein>
    <recommendedName>
        <fullName evidence="11">Beta-mannosidase B</fullName>
        <ecNumber evidence="5">3.2.1.25</ecNumber>
    </recommendedName>
    <alternativeName>
        <fullName evidence="12">Mannanase B</fullName>
    </alternativeName>
</protein>
<dbReference type="InterPro" id="IPR050887">
    <property type="entry name" value="Beta-mannosidase_GH2"/>
</dbReference>
<feature type="domain" description="Glycoside hydrolase family 2 immunoglobulin-like beta-sandwich" evidence="13">
    <location>
        <begin position="195"/>
        <end position="284"/>
    </location>
</feature>
<evidence type="ECO:0000313" key="17">
    <source>
        <dbReference type="EMBL" id="SJZ69396.1"/>
    </source>
</evidence>
<dbReference type="Pfam" id="PF00703">
    <property type="entry name" value="Glyco_hydro_2"/>
    <property type="match status" value="1"/>
</dbReference>
<comment type="pathway">
    <text evidence="3">Glycan metabolism; N-glycan degradation.</text>
</comment>
<dbReference type="InterPro" id="IPR013783">
    <property type="entry name" value="Ig-like_fold"/>
</dbReference>
<dbReference type="EMBL" id="FUWW01000015">
    <property type="protein sequence ID" value="SJZ69396.1"/>
    <property type="molecule type" value="Genomic_DNA"/>
</dbReference>
<evidence type="ECO:0000256" key="11">
    <source>
        <dbReference type="ARBA" id="ARBA00041069"/>
    </source>
</evidence>
<keyword evidence="6" id="KW-0964">Secreted</keyword>
<dbReference type="InterPro" id="IPR041447">
    <property type="entry name" value="Mannosidase_ig"/>
</dbReference>
<dbReference type="GO" id="GO:0004567">
    <property type="term" value="F:beta-mannosidase activity"/>
    <property type="evidence" value="ECO:0007669"/>
    <property type="project" value="UniProtKB-EC"/>
</dbReference>
<evidence type="ECO:0000256" key="12">
    <source>
        <dbReference type="ARBA" id="ARBA00041614"/>
    </source>
</evidence>
<dbReference type="InterPro" id="IPR006102">
    <property type="entry name" value="Ig-like_GH2"/>
</dbReference>
<dbReference type="SUPFAM" id="SSF51445">
    <property type="entry name" value="(Trans)glycosidases"/>
    <property type="match status" value="1"/>
</dbReference>
<evidence type="ECO:0000259" key="13">
    <source>
        <dbReference type="Pfam" id="PF00703"/>
    </source>
</evidence>
<feature type="domain" description="Mannosidase Ig/CBM-like" evidence="15">
    <location>
        <begin position="637"/>
        <end position="720"/>
    </location>
</feature>
<dbReference type="InterPro" id="IPR054593">
    <property type="entry name" value="Beta-mannosidase-like_N2"/>
</dbReference>
<comment type="subcellular location">
    <subcellularLocation>
        <location evidence="2">Secreted</location>
    </subcellularLocation>
</comment>
<name>A0A1T4MRD8_9FIRM</name>
<evidence type="ECO:0000256" key="7">
    <source>
        <dbReference type="ARBA" id="ARBA00022801"/>
    </source>
</evidence>
<evidence type="ECO:0000256" key="5">
    <source>
        <dbReference type="ARBA" id="ARBA00012754"/>
    </source>
</evidence>
<evidence type="ECO:0000256" key="8">
    <source>
        <dbReference type="ARBA" id="ARBA00023180"/>
    </source>
</evidence>
<dbReference type="AlphaFoldDB" id="A0A1T4MRD8"/>
<dbReference type="PANTHER" id="PTHR43730">
    <property type="entry name" value="BETA-MANNOSIDASE"/>
    <property type="match status" value="1"/>
</dbReference>
<dbReference type="GO" id="GO:0006516">
    <property type="term" value="P:glycoprotein catabolic process"/>
    <property type="evidence" value="ECO:0007669"/>
    <property type="project" value="TreeGrafter"/>
</dbReference>
<feature type="domain" description="Beta-mannosidase-like galactose-binding" evidence="16">
    <location>
        <begin position="9"/>
        <end position="174"/>
    </location>
</feature>
<dbReference type="Pfam" id="PF22666">
    <property type="entry name" value="Glyco_hydro_2_N2"/>
    <property type="match status" value="1"/>
</dbReference>
<dbReference type="Gene3D" id="2.60.120.260">
    <property type="entry name" value="Galactose-binding domain-like"/>
    <property type="match status" value="1"/>
</dbReference>
<organism evidence="17 18">
    <name type="scientific">Eubacterium coprostanoligenes</name>
    <dbReference type="NCBI Taxonomy" id="290054"/>
    <lineage>
        <taxon>Bacteria</taxon>
        <taxon>Bacillati</taxon>
        <taxon>Bacillota</taxon>
        <taxon>Clostridia</taxon>
        <taxon>Eubacteriales</taxon>
        <taxon>Eubacteriaceae</taxon>
        <taxon>Eubacterium</taxon>
    </lineage>
</organism>
<dbReference type="Pfam" id="PF17753">
    <property type="entry name" value="Ig_mannosidase"/>
    <property type="match status" value="1"/>
</dbReference>
<dbReference type="GO" id="GO:0005576">
    <property type="term" value="C:extracellular region"/>
    <property type="evidence" value="ECO:0007669"/>
    <property type="project" value="UniProtKB-SubCell"/>
</dbReference>
<evidence type="ECO:0000256" key="2">
    <source>
        <dbReference type="ARBA" id="ARBA00004613"/>
    </source>
</evidence>
<dbReference type="FunFam" id="3.20.20.80:FF:000050">
    <property type="entry name" value="Beta-mannosidase B"/>
    <property type="match status" value="1"/>
</dbReference>
<dbReference type="InterPro" id="IPR036156">
    <property type="entry name" value="Beta-gal/glucu_dom_sf"/>
</dbReference>
<dbReference type="EC" id="3.2.1.25" evidence="5"/>
<dbReference type="InterPro" id="IPR017853">
    <property type="entry name" value="GH"/>
</dbReference>
<dbReference type="RefSeq" id="WP_078768809.1">
    <property type="nucleotide sequence ID" value="NZ_FUWW01000015.1"/>
</dbReference>
<dbReference type="STRING" id="290054.SAMN02745114_01342"/>
<proteinExistence type="inferred from homology"/>
<comment type="catalytic activity">
    <reaction evidence="1">
        <text>Hydrolysis of terminal, non-reducing beta-D-mannose residues in beta-D-mannosides.</text>
        <dbReference type="EC" id="3.2.1.25"/>
    </reaction>
</comment>
<dbReference type="Pfam" id="PF17786">
    <property type="entry name" value="Mannosidase_ig"/>
    <property type="match status" value="1"/>
</dbReference>
<evidence type="ECO:0000256" key="6">
    <source>
        <dbReference type="ARBA" id="ARBA00022525"/>
    </source>
</evidence>
<dbReference type="InterPro" id="IPR008979">
    <property type="entry name" value="Galactose-bd-like_sf"/>
</dbReference>
<evidence type="ECO:0000256" key="4">
    <source>
        <dbReference type="ARBA" id="ARBA00011738"/>
    </source>
</evidence>
<keyword evidence="18" id="KW-1185">Reference proteome</keyword>
<evidence type="ECO:0000256" key="1">
    <source>
        <dbReference type="ARBA" id="ARBA00000829"/>
    </source>
</evidence>
<dbReference type="Gene3D" id="2.60.40.10">
    <property type="entry name" value="Immunoglobulins"/>
    <property type="match status" value="3"/>
</dbReference>
<keyword evidence="8" id="KW-0325">Glycoprotein</keyword>
<evidence type="ECO:0000256" key="9">
    <source>
        <dbReference type="ARBA" id="ARBA00023295"/>
    </source>
</evidence>
<keyword evidence="9" id="KW-0326">Glycosidase</keyword>
<accession>A0A1T4MRD8</accession>
<dbReference type="GO" id="GO:0005975">
    <property type="term" value="P:carbohydrate metabolic process"/>
    <property type="evidence" value="ECO:0007669"/>
    <property type="project" value="InterPro"/>
</dbReference>
<feature type="domain" description="Beta-mannosidase Ig-fold" evidence="14">
    <location>
        <begin position="723"/>
        <end position="803"/>
    </location>
</feature>
<dbReference type="OrthoDB" id="9762066at2"/>
<evidence type="ECO:0000256" key="3">
    <source>
        <dbReference type="ARBA" id="ARBA00004740"/>
    </source>
</evidence>
<dbReference type="SUPFAM" id="SSF49785">
    <property type="entry name" value="Galactose-binding domain-like"/>
    <property type="match status" value="1"/>
</dbReference>
<evidence type="ECO:0000259" key="14">
    <source>
        <dbReference type="Pfam" id="PF17753"/>
    </source>
</evidence>
<dbReference type="InterPro" id="IPR041625">
    <property type="entry name" value="Beta-mannosidase_Ig"/>
</dbReference>
<evidence type="ECO:0000256" key="10">
    <source>
        <dbReference type="ARBA" id="ARBA00038429"/>
    </source>
</evidence>
<dbReference type="PANTHER" id="PTHR43730:SF1">
    <property type="entry name" value="BETA-MANNOSIDASE"/>
    <property type="match status" value="1"/>
</dbReference>
<comment type="similarity">
    <text evidence="10">Belongs to the glycosyl hydrolase 2 family. Beta-mannosidase B subfamily.</text>
</comment>
<dbReference type="Proteomes" id="UP000190657">
    <property type="component" value="Unassembled WGS sequence"/>
</dbReference>
<dbReference type="Gene3D" id="3.20.20.80">
    <property type="entry name" value="Glycosidases"/>
    <property type="match status" value="1"/>
</dbReference>